<dbReference type="PANTHER" id="PTHR41913:SF1">
    <property type="entry name" value="DUF1684 DOMAIN-CONTAINING PROTEIN"/>
    <property type="match status" value="1"/>
</dbReference>
<sequence length="214" mass="24173">MNRTSWRGIVLTLAMVVGLVSYGRAQSGSRLTKAAHADSIRAFQQELDAEYRDPAQTPLPAEARPAFQGLPFFPADYRYYVEATFVRDSLSAPFKMKTTGLREPEYRKYGELHFVVDGKKLKLSVYQGLELMRKPGYEDYLFVPFTDPTNGHETYGGGRYIDFRIPKASVVPLDFNRAYNPYCAYNTSGKYSCPVPPAENRLPVPIRAGVRADH</sequence>
<dbReference type="Pfam" id="PF07920">
    <property type="entry name" value="DUF1684"/>
    <property type="match status" value="1"/>
</dbReference>
<gene>
    <name evidence="1" type="ORF">LGH74_15065</name>
</gene>
<protein>
    <submittedName>
        <fullName evidence="1">DUF1684 domain-containing protein</fullName>
    </submittedName>
</protein>
<organism evidence="1 2">
    <name type="scientific">Hymenobacter lucidus</name>
    <dbReference type="NCBI Taxonomy" id="2880930"/>
    <lineage>
        <taxon>Bacteria</taxon>
        <taxon>Pseudomonadati</taxon>
        <taxon>Bacteroidota</taxon>
        <taxon>Cytophagia</taxon>
        <taxon>Cytophagales</taxon>
        <taxon>Hymenobacteraceae</taxon>
        <taxon>Hymenobacter</taxon>
    </lineage>
</organism>
<comment type="caution">
    <text evidence="1">The sequence shown here is derived from an EMBL/GenBank/DDBJ whole genome shotgun (WGS) entry which is preliminary data.</text>
</comment>
<dbReference type="EMBL" id="JAJADR010000004">
    <property type="protein sequence ID" value="MCB2409311.1"/>
    <property type="molecule type" value="Genomic_DNA"/>
</dbReference>
<name>A0ABS8AW15_9BACT</name>
<dbReference type="InterPro" id="IPR012467">
    <property type="entry name" value="DUF1684"/>
</dbReference>
<dbReference type="PANTHER" id="PTHR41913">
    <property type="entry name" value="DUF1684 DOMAIN-CONTAINING PROTEIN"/>
    <property type="match status" value="1"/>
</dbReference>
<proteinExistence type="predicted"/>
<accession>A0ABS8AW15</accession>
<evidence type="ECO:0000313" key="2">
    <source>
        <dbReference type="Proteomes" id="UP001165296"/>
    </source>
</evidence>
<dbReference type="RefSeq" id="WP_226176924.1">
    <property type="nucleotide sequence ID" value="NZ_JAJADR010000004.1"/>
</dbReference>
<evidence type="ECO:0000313" key="1">
    <source>
        <dbReference type="EMBL" id="MCB2409311.1"/>
    </source>
</evidence>
<keyword evidence="2" id="KW-1185">Reference proteome</keyword>
<reference evidence="1" key="1">
    <citation type="submission" date="2021-10" db="EMBL/GenBank/DDBJ databases">
        <authorList>
            <person name="Dean J.D."/>
            <person name="Kim M.K."/>
            <person name="Newey C.N."/>
            <person name="Stoker T.S."/>
            <person name="Thompson D.W."/>
            <person name="Grose J.H."/>
        </authorList>
    </citation>
    <scope>NUCLEOTIDE SEQUENCE</scope>
    <source>
        <strain evidence="1">BT178</strain>
    </source>
</reference>
<dbReference type="Proteomes" id="UP001165296">
    <property type="component" value="Unassembled WGS sequence"/>
</dbReference>